<dbReference type="EMBL" id="JAAGUZ010000056">
    <property type="protein sequence ID" value="NEW46637.1"/>
    <property type="molecule type" value="Genomic_DNA"/>
</dbReference>
<proteinExistence type="predicted"/>
<comment type="caution">
    <text evidence="2">The sequence shown here is derived from an EMBL/GenBank/DDBJ whole genome shotgun (WGS) entry which is preliminary data.</text>
</comment>
<feature type="region of interest" description="Disordered" evidence="1">
    <location>
        <begin position="149"/>
        <end position="225"/>
    </location>
</feature>
<reference evidence="2 3" key="1">
    <citation type="submission" date="2020-01" db="EMBL/GenBank/DDBJ databases">
        <title>Genetics and antimicrobial susceptibilities of Nocardia species isolated from the soil; a comparison with species isolated from humans.</title>
        <authorList>
            <person name="Carrasco G."/>
            <person name="Monzon S."/>
            <person name="Sansegundo M."/>
            <person name="Garcia E."/>
            <person name="Garrido N."/>
            <person name="Medina M.J."/>
            <person name="Villalon P."/>
            <person name="Ramirez-Arocha A.C."/>
            <person name="Jimenez P."/>
            <person name="Cuesta I."/>
            <person name="Valdezate S."/>
        </authorList>
    </citation>
    <scope>NUCLEOTIDE SEQUENCE [LARGE SCALE GENOMIC DNA]</scope>
    <source>
        <strain evidence="2 3">CNM20110639</strain>
    </source>
</reference>
<protein>
    <submittedName>
        <fullName evidence="2">Uncharacterized protein</fullName>
    </submittedName>
</protein>
<gene>
    <name evidence="2" type="ORF">GV789_19605</name>
</gene>
<sequence length="345" mass="36026">MPIGIEEYEYDDLVRYRDNKARDMEKYESAWEEAARERARLNGLIGEYPELRDELEDDIERLRAAQNAASWNYMMAKDAFDAYDAELKRREENMLMPLGPGDDPPAEPTLMPFSEPSPLKKLAATAAALGAIAATLVVGTMLITGGSDESPAAASGGDTCVTAPVEQKPSGMQMQPGHGPQPGVADAPRGRPVDAPQSPPSGAPMPGNGPEPWVAPGPVPQGAVVQPRVAPAPQGAVAQPRVATAPEGAVVRPQVAPAPEGFAVRPEVAPAPEGAVVQPRVAPVPEGTMMQPRTGTGPAPEDRAIQPQVAPAPRGVVVQPQVAPAPQGIVVQPQSVPGPILGGEK</sequence>
<dbReference type="RefSeq" id="WP_163829796.1">
    <property type="nucleotide sequence ID" value="NZ_JAAGUZ010000056.1"/>
</dbReference>
<feature type="region of interest" description="Disordered" evidence="1">
    <location>
        <begin position="285"/>
        <end position="304"/>
    </location>
</feature>
<organism evidence="2 3">
    <name type="scientific">Nocardia cyriacigeorgica</name>
    <dbReference type="NCBI Taxonomy" id="135487"/>
    <lineage>
        <taxon>Bacteria</taxon>
        <taxon>Bacillati</taxon>
        <taxon>Actinomycetota</taxon>
        <taxon>Actinomycetes</taxon>
        <taxon>Mycobacteriales</taxon>
        <taxon>Nocardiaceae</taxon>
        <taxon>Nocardia</taxon>
    </lineage>
</organism>
<dbReference type="Proteomes" id="UP000468928">
    <property type="component" value="Unassembled WGS sequence"/>
</dbReference>
<evidence type="ECO:0000256" key="1">
    <source>
        <dbReference type="SAM" id="MobiDB-lite"/>
    </source>
</evidence>
<evidence type="ECO:0000313" key="2">
    <source>
        <dbReference type="EMBL" id="NEW46637.1"/>
    </source>
</evidence>
<dbReference type="AlphaFoldDB" id="A0A6P1D850"/>
<name>A0A6P1D850_9NOCA</name>
<accession>A0A6P1D850</accession>
<feature type="compositionally biased region" description="Pro residues" evidence="1">
    <location>
        <begin position="197"/>
        <end position="219"/>
    </location>
</feature>
<evidence type="ECO:0000313" key="3">
    <source>
        <dbReference type="Proteomes" id="UP000468928"/>
    </source>
</evidence>